<name>A0AAD6C3F1_9EURO</name>
<feature type="compositionally biased region" description="Polar residues" evidence="1">
    <location>
        <begin position="84"/>
        <end position="119"/>
    </location>
</feature>
<proteinExistence type="predicted"/>
<feature type="region of interest" description="Disordered" evidence="1">
    <location>
        <begin position="1"/>
        <end position="57"/>
    </location>
</feature>
<feature type="region of interest" description="Disordered" evidence="1">
    <location>
        <begin position="400"/>
        <end position="425"/>
    </location>
</feature>
<feature type="region of interest" description="Disordered" evidence="1">
    <location>
        <begin position="74"/>
        <end position="160"/>
    </location>
</feature>
<evidence type="ECO:0000313" key="3">
    <source>
        <dbReference type="EMBL" id="KAJ5444337.1"/>
    </source>
</evidence>
<dbReference type="PANTHER" id="PTHR43830">
    <property type="entry name" value="PROTEIN PSP1"/>
    <property type="match status" value="1"/>
</dbReference>
<feature type="domain" description="PSP1 C-terminal" evidence="2">
    <location>
        <begin position="589"/>
        <end position="674"/>
    </location>
</feature>
<comment type="caution">
    <text evidence="3">The sequence shown here is derived from an EMBL/GenBank/DDBJ whole genome shotgun (WGS) entry which is preliminary data.</text>
</comment>
<organism evidence="3 4">
    <name type="scientific">Penicillium daleae</name>
    <dbReference type="NCBI Taxonomy" id="63821"/>
    <lineage>
        <taxon>Eukaryota</taxon>
        <taxon>Fungi</taxon>
        <taxon>Dikarya</taxon>
        <taxon>Ascomycota</taxon>
        <taxon>Pezizomycotina</taxon>
        <taxon>Eurotiomycetes</taxon>
        <taxon>Eurotiomycetidae</taxon>
        <taxon>Eurotiales</taxon>
        <taxon>Aspergillaceae</taxon>
        <taxon>Penicillium</taxon>
    </lineage>
</organism>
<dbReference type="InterPro" id="IPR047767">
    <property type="entry name" value="PSP1-like"/>
</dbReference>
<reference evidence="3" key="1">
    <citation type="submission" date="2022-12" db="EMBL/GenBank/DDBJ databases">
        <authorList>
            <person name="Petersen C."/>
        </authorList>
    </citation>
    <scope>NUCLEOTIDE SEQUENCE</scope>
    <source>
        <strain evidence="3">IBT 16125</strain>
    </source>
</reference>
<feature type="compositionally biased region" description="Polar residues" evidence="1">
    <location>
        <begin position="266"/>
        <end position="277"/>
    </location>
</feature>
<feature type="region of interest" description="Disordered" evidence="1">
    <location>
        <begin position="676"/>
        <end position="698"/>
    </location>
</feature>
<reference evidence="3" key="2">
    <citation type="journal article" date="2023" name="IMA Fungus">
        <title>Comparative genomic study of the Penicillium genus elucidates a diverse pangenome and 15 lateral gene transfer events.</title>
        <authorList>
            <person name="Petersen C."/>
            <person name="Sorensen T."/>
            <person name="Nielsen M.R."/>
            <person name="Sondergaard T.E."/>
            <person name="Sorensen J.L."/>
            <person name="Fitzpatrick D.A."/>
            <person name="Frisvad J.C."/>
            <person name="Nielsen K.L."/>
        </authorList>
    </citation>
    <scope>NUCLEOTIDE SEQUENCE</scope>
    <source>
        <strain evidence="3">IBT 16125</strain>
    </source>
</reference>
<accession>A0AAD6C3F1</accession>
<evidence type="ECO:0000259" key="2">
    <source>
        <dbReference type="PROSITE" id="PS51411"/>
    </source>
</evidence>
<evidence type="ECO:0000256" key="1">
    <source>
        <dbReference type="SAM" id="MobiDB-lite"/>
    </source>
</evidence>
<dbReference type="Pfam" id="PF04468">
    <property type="entry name" value="PSP1"/>
    <property type="match status" value="1"/>
</dbReference>
<dbReference type="PANTHER" id="PTHR43830:SF3">
    <property type="entry name" value="PROTEIN PSP1"/>
    <property type="match status" value="1"/>
</dbReference>
<dbReference type="EMBL" id="JAPVEA010000007">
    <property type="protein sequence ID" value="KAJ5444337.1"/>
    <property type="molecule type" value="Genomic_DNA"/>
</dbReference>
<keyword evidence="4" id="KW-1185">Reference proteome</keyword>
<dbReference type="GeneID" id="81601834"/>
<feature type="compositionally biased region" description="Polar residues" evidence="1">
    <location>
        <begin position="1"/>
        <end position="14"/>
    </location>
</feature>
<feature type="region of interest" description="Disordered" evidence="1">
    <location>
        <begin position="211"/>
        <end position="277"/>
    </location>
</feature>
<dbReference type="InterPro" id="IPR007557">
    <property type="entry name" value="PSP1_C"/>
</dbReference>
<feature type="compositionally biased region" description="Basic and acidic residues" evidence="1">
    <location>
        <begin position="676"/>
        <end position="697"/>
    </location>
</feature>
<protein>
    <recommendedName>
        <fullName evidence="2">PSP1 C-terminal domain-containing protein</fullName>
    </recommendedName>
</protein>
<dbReference type="Proteomes" id="UP001213681">
    <property type="component" value="Unassembled WGS sequence"/>
</dbReference>
<sequence length="782" mass="84918">MQSSTLPVSSTTATARLERSHPGVRRSTPDSDALASSDDDGDHIPLTQTITAPATKPVRRTSWLNEIPLSAQRKHSLSGGPLTSAPSNPVSPSTEQGPWSANTTSPGLSGSFNWNQAGGSSFPWGTGIWNSESRKEPPSRLSEIVPSPTMTTPVPTSGPLGEEMLSPITRTISGESAIPFSIPLHPTPKTYRSQSYSVGQMDPEYLGMVASKSGTGAQYPTGRPRGPGQLSSGQPRASRPSVLGELGHDPAMLGRVQEDDDGDESLNGSDGDTSYSASQARTIEQLARENAILRQQAAAGQMDSRFRDRAASSASVVSGIHSGHRIRGGVPEEDLAVEELGELRDIQGYGNARSGTRRRFSEHSSNLEPQFSAFATPLENRALENVQSPSLLRRHPYAPQLGRLTSNGDPRAALGDRDEGYGNIAEYPTQQPYYSREQTLRGDGSSGIPASLNQYTMSGAYGRQPGALSHGHQNQLLYIVTFKCHRADVFYIQEDTGLQVKAGDLVIVEADRGTDLGTVQHANISLQRARELKQQYAEEHYKWLMMFSRQGQLEGSTAGSTGLTARSATGGMGPHAHGVQETATDIKPKLIKRLAQNHEILTLRDKEGNEAKAKRVCQQKVSEHRLNMEILDAEFQMDWKKLTFYYFADSYINFNSLVTDLFKIYKTRIWIQDAAQPDRRQQHDARAYPGGRDDVGREGMANPVGMIRSAYADTYPSFPPPSRHVDAAAADPFAPYSPTGFGNLEAGFSDYQVGAMGSNGAARMPPAQGEWVSRFQGLSLNS</sequence>
<dbReference type="RefSeq" id="XP_056764417.1">
    <property type="nucleotide sequence ID" value="XM_056911591.1"/>
</dbReference>
<evidence type="ECO:0000313" key="4">
    <source>
        <dbReference type="Proteomes" id="UP001213681"/>
    </source>
</evidence>
<dbReference type="PROSITE" id="PS51411">
    <property type="entry name" value="PSP1_C"/>
    <property type="match status" value="1"/>
</dbReference>
<dbReference type="AlphaFoldDB" id="A0AAD6C3F1"/>
<dbReference type="GO" id="GO:0005737">
    <property type="term" value="C:cytoplasm"/>
    <property type="evidence" value="ECO:0007669"/>
    <property type="project" value="TreeGrafter"/>
</dbReference>
<gene>
    <name evidence="3" type="ORF">N7458_008209</name>
</gene>
<feature type="compositionally biased region" description="Low complexity" evidence="1">
    <location>
        <begin position="145"/>
        <end position="157"/>
    </location>
</feature>